<dbReference type="AlphaFoldDB" id="A0A9C7UQR1"/>
<feature type="transmembrane region" description="Helical" evidence="1">
    <location>
        <begin position="91"/>
        <end position="108"/>
    </location>
</feature>
<dbReference type="PANTHER" id="PTHR28026">
    <property type="entry name" value="DUF962 DOMAIN PROTEIN (AFU_ORTHOLOGUE AFUA_8G05310)"/>
    <property type="match status" value="1"/>
</dbReference>
<feature type="transmembrane region" description="Helical" evidence="1">
    <location>
        <begin position="24"/>
        <end position="48"/>
    </location>
</feature>
<evidence type="ECO:0000313" key="3">
    <source>
        <dbReference type="Proteomes" id="UP001061958"/>
    </source>
</evidence>
<keyword evidence="1" id="KW-0472">Membrane</keyword>
<reference evidence="2" key="1">
    <citation type="journal article" date="2022" name="Proc. Natl. Acad. Sci. U.S.A.">
        <title>Life cycle and functional genomics of the unicellular red alga Galdieria for elucidating algal and plant evolution and industrial use.</title>
        <authorList>
            <person name="Hirooka S."/>
            <person name="Itabashi T."/>
            <person name="Ichinose T.M."/>
            <person name="Onuma R."/>
            <person name="Fujiwara T."/>
            <person name="Yamashita S."/>
            <person name="Jong L.W."/>
            <person name="Tomita R."/>
            <person name="Iwane A.H."/>
            <person name="Miyagishima S.Y."/>
        </authorList>
    </citation>
    <scope>NUCLEOTIDE SEQUENCE</scope>
    <source>
        <strain evidence="2">NBRC 102759</strain>
    </source>
</reference>
<evidence type="ECO:0008006" key="4">
    <source>
        <dbReference type="Google" id="ProtNLM"/>
    </source>
</evidence>
<proteinExistence type="predicted"/>
<reference evidence="2" key="2">
    <citation type="submission" date="2022-01" db="EMBL/GenBank/DDBJ databases">
        <authorList>
            <person name="Hirooka S."/>
            <person name="Miyagishima S.Y."/>
        </authorList>
    </citation>
    <scope>NUCLEOTIDE SEQUENCE</scope>
    <source>
        <strain evidence="2">NBRC 102759</strain>
    </source>
</reference>
<accession>A0A9C7UQR1</accession>
<sequence length="192" mass="21636">MSLFDLEEQYTFYASYHSNLVNKLVHILFVPIILWSTLVFVSFTGVLFPTVQENLVRFIPVLASTFPLNGALVLASSYILYYEFLNPRAGVPASILVAVLLLLANLFVRSVPTQRAILLALLLNVTGWIAQFIGHGVFEKRRPALLDNLIQAFATAPLFIVLEVLFPLGFQPELFSRIQKRLNSKQQNKKGK</sequence>
<dbReference type="InterPro" id="IPR009305">
    <property type="entry name" value="Mpo1-like"/>
</dbReference>
<dbReference type="GO" id="GO:0005783">
    <property type="term" value="C:endoplasmic reticulum"/>
    <property type="evidence" value="ECO:0007669"/>
    <property type="project" value="TreeGrafter"/>
</dbReference>
<keyword evidence="3" id="KW-1185">Reference proteome</keyword>
<dbReference type="GO" id="GO:0046521">
    <property type="term" value="P:sphingoid catabolic process"/>
    <property type="evidence" value="ECO:0007669"/>
    <property type="project" value="TreeGrafter"/>
</dbReference>
<name>A0A9C7UQR1_9RHOD</name>
<evidence type="ECO:0000256" key="1">
    <source>
        <dbReference type="SAM" id="Phobius"/>
    </source>
</evidence>
<protein>
    <recommendedName>
        <fullName evidence="4">DUF962 domain-containing protein</fullName>
    </recommendedName>
</protein>
<comment type="caution">
    <text evidence="2">The sequence shown here is derived from an EMBL/GenBank/DDBJ whole genome shotgun (WGS) entry which is preliminary data.</text>
</comment>
<gene>
    <name evidence="2" type="ORF">GpartN1_g3757.t1</name>
</gene>
<feature type="transmembrane region" description="Helical" evidence="1">
    <location>
        <begin position="55"/>
        <end position="79"/>
    </location>
</feature>
<organism evidence="2 3">
    <name type="scientific">Galdieria partita</name>
    <dbReference type="NCBI Taxonomy" id="83374"/>
    <lineage>
        <taxon>Eukaryota</taxon>
        <taxon>Rhodophyta</taxon>
        <taxon>Bangiophyceae</taxon>
        <taxon>Galdieriales</taxon>
        <taxon>Galdieriaceae</taxon>
        <taxon>Galdieria</taxon>
    </lineage>
</organism>
<dbReference type="OrthoDB" id="2124888at2759"/>
<feature type="transmembrane region" description="Helical" evidence="1">
    <location>
        <begin position="117"/>
        <end position="138"/>
    </location>
</feature>
<dbReference type="PANTHER" id="PTHR28026:SF9">
    <property type="entry name" value="2-HYDROXY-PALMITIC ACID DIOXYGENASE MPO1"/>
    <property type="match status" value="1"/>
</dbReference>
<dbReference type="Pfam" id="PF06127">
    <property type="entry name" value="Mpo1-like"/>
    <property type="match status" value="1"/>
</dbReference>
<dbReference type="EMBL" id="BQMJ01000029">
    <property type="protein sequence ID" value="GJQ11966.1"/>
    <property type="molecule type" value="Genomic_DNA"/>
</dbReference>
<evidence type="ECO:0000313" key="2">
    <source>
        <dbReference type="EMBL" id="GJQ11966.1"/>
    </source>
</evidence>
<keyword evidence="1" id="KW-1133">Transmembrane helix</keyword>
<feature type="transmembrane region" description="Helical" evidence="1">
    <location>
        <begin position="150"/>
        <end position="170"/>
    </location>
</feature>
<keyword evidence="1" id="KW-0812">Transmembrane</keyword>
<dbReference type="Proteomes" id="UP001061958">
    <property type="component" value="Unassembled WGS sequence"/>
</dbReference>
<dbReference type="GO" id="GO:0016020">
    <property type="term" value="C:membrane"/>
    <property type="evidence" value="ECO:0007669"/>
    <property type="project" value="GOC"/>
</dbReference>